<dbReference type="CDD" id="cd07377">
    <property type="entry name" value="WHTH_GntR"/>
    <property type="match status" value="1"/>
</dbReference>
<dbReference type="Gene3D" id="3.40.1410.10">
    <property type="entry name" value="Chorismate lyase-like"/>
    <property type="match status" value="1"/>
</dbReference>
<protein>
    <submittedName>
        <fullName evidence="5">UTRA domain-containing protein</fullName>
    </submittedName>
</protein>
<dbReference type="EMBL" id="JAUQTG010000004">
    <property type="protein sequence ID" value="MDO7856486.1"/>
    <property type="molecule type" value="Genomic_DNA"/>
</dbReference>
<dbReference type="RefSeq" id="WP_042846298.1">
    <property type="nucleotide sequence ID" value="NZ_JARRYG010000002.1"/>
</dbReference>
<organism evidence="5 7">
    <name type="scientific">Providencia huashanensis</name>
    <dbReference type="NCBI Taxonomy" id="3037798"/>
    <lineage>
        <taxon>Bacteria</taxon>
        <taxon>Pseudomonadati</taxon>
        <taxon>Pseudomonadota</taxon>
        <taxon>Gammaproteobacteria</taxon>
        <taxon>Enterobacterales</taxon>
        <taxon>Morganellaceae</taxon>
        <taxon>Providencia</taxon>
    </lineage>
</organism>
<evidence type="ECO:0000259" key="4">
    <source>
        <dbReference type="PROSITE" id="PS50949"/>
    </source>
</evidence>
<keyword evidence="3" id="KW-0804">Transcription</keyword>
<evidence type="ECO:0000313" key="7">
    <source>
        <dbReference type="Proteomes" id="UP001156701"/>
    </source>
</evidence>
<name>A0AA42FHK3_9GAMM</name>
<proteinExistence type="predicted"/>
<evidence type="ECO:0000313" key="5">
    <source>
        <dbReference type="EMBL" id="MDG4695206.1"/>
    </source>
</evidence>
<dbReference type="InterPro" id="IPR028978">
    <property type="entry name" value="Chorismate_lyase_/UTRA_dom_sf"/>
</dbReference>
<reference evidence="6" key="2">
    <citation type="submission" date="2023-07" db="EMBL/GenBank/DDBJ databases">
        <authorList>
            <person name="Yang W."/>
            <person name="Chen J."/>
            <person name="Ji P."/>
            <person name="Hu F."/>
        </authorList>
    </citation>
    <scope>NUCLEOTIDE SEQUENCE</scope>
    <source>
        <strain evidence="6">CRE-138-0111</strain>
    </source>
</reference>
<dbReference type="SMART" id="SM00866">
    <property type="entry name" value="UTRA"/>
    <property type="match status" value="1"/>
</dbReference>
<dbReference type="Pfam" id="PF07702">
    <property type="entry name" value="UTRA"/>
    <property type="match status" value="1"/>
</dbReference>
<keyword evidence="8" id="KW-1185">Reference proteome</keyword>
<gene>
    <name evidence="5" type="ORF">P7V44_03010</name>
    <name evidence="6" type="ORF">Q5E86_08965</name>
</gene>
<dbReference type="InterPro" id="IPR036390">
    <property type="entry name" value="WH_DNA-bd_sf"/>
</dbReference>
<dbReference type="PRINTS" id="PR00035">
    <property type="entry name" value="HTHGNTR"/>
</dbReference>
<evidence type="ECO:0000313" key="6">
    <source>
        <dbReference type="EMBL" id="MDO7856486.1"/>
    </source>
</evidence>
<dbReference type="InterPro" id="IPR011663">
    <property type="entry name" value="UTRA"/>
</dbReference>
<dbReference type="PROSITE" id="PS50949">
    <property type="entry name" value="HTH_GNTR"/>
    <property type="match status" value="1"/>
</dbReference>
<comment type="caution">
    <text evidence="5">The sequence shown here is derived from an EMBL/GenBank/DDBJ whole genome shotgun (WGS) entry which is preliminary data.</text>
</comment>
<dbReference type="GO" id="GO:0003700">
    <property type="term" value="F:DNA-binding transcription factor activity"/>
    <property type="evidence" value="ECO:0007669"/>
    <property type="project" value="InterPro"/>
</dbReference>
<keyword evidence="1" id="KW-0805">Transcription regulation</keyword>
<dbReference type="InterPro" id="IPR036388">
    <property type="entry name" value="WH-like_DNA-bd_sf"/>
</dbReference>
<dbReference type="SUPFAM" id="SSF64288">
    <property type="entry name" value="Chorismate lyase-like"/>
    <property type="match status" value="1"/>
</dbReference>
<dbReference type="Gene3D" id="1.10.10.10">
    <property type="entry name" value="Winged helix-like DNA-binding domain superfamily/Winged helix DNA-binding domain"/>
    <property type="match status" value="1"/>
</dbReference>
<dbReference type="PANTHER" id="PTHR44846:SF16">
    <property type="entry name" value="TRANSCRIPTIONAL REGULATOR PHNF-RELATED"/>
    <property type="match status" value="1"/>
</dbReference>
<dbReference type="Proteomes" id="UP001176478">
    <property type="component" value="Unassembled WGS sequence"/>
</dbReference>
<dbReference type="Pfam" id="PF00392">
    <property type="entry name" value="GntR"/>
    <property type="match status" value="1"/>
</dbReference>
<dbReference type="InterPro" id="IPR000524">
    <property type="entry name" value="Tscrpt_reg_HTH_GntR"/>
</dbReference>
<reference evidence="6" key="3">
    <citation type="journal article" date="2024" name="Int. J. Antimicrob. Agents">
        <title>Identification of a novel Providencia species showing multi-drug-resistant in three patients with hospital-acquired infection.</title>
        <authorList>
            <person name="Yang W."/>
            <person name="Chen J."/>
            <person name="Yang F."/>
            <person name="Ji P."/>
            <person name="Shen S."/>
            <person name="Yin D."/>
            <person name="Hu F."/>
        </authorList>
    </citation>
    <scope>NUCLEOTIDE SEQUENCE</scope>
    <source>
        <strain evidence="6">CRE-138-0111</strain>
    </source>
</reference>
<dbReference type="SUPFAM" id="SSF46785">
    <property type="entry name" value="Winged helix' DNA-binding domain"/>
    <property type="match status" value="1"/>
</dbReference>
<evidence type="ECO:0000256" key="3">
    <source>
        <dbReference type="ARBA" id="ARBA00023163"/>
    </source>
</evidence>
<dbReference type="PANTHER" id="PTHR44846">
    <property type="entry name" value="MANNOSYL-D-GLYCERATE TRANSPORT/METABOLISM SYSTEM REPRESSOR MNGR-RELATED"/>
    <property type="match status" value="1"/>
</dbReference>
<evidence type="ECO:0000256" key="2">
    <source>
        <dbReference type="ARBA" id="ARBA00023125"/>
    </source>
</evidence>
<dbReference type="SMART" id="SM00345">
    <property type="entry name" value="HTH_GNTR"/>
    <property type="match status" value="1"/>
</dbReference>
<dbReference type="FunFam" id="1.10.10.10:FF:000079">
    <property type="entry name" value="GntR family transcriptional regulator"/>
    <property type="match status" value="1"/>
</dbReference>
<reference evidence="5" key="1">
    <citation type="submission" date="2023-03" db="EMBL/GenBank/DDBJ databases">
        <title>a new species belonging to Providencia genus.</title>
        <authorList>
            <person name="Yang W."/>
            <person name="Hu F."/>
            <person name="Shen S."/>
            <person name="Ding L."/>
            <person name="Yin D."/>
        </authorList>
    </citation>
    <scope>NUCLEOTIDE SEQUENCE</scope>
    <source>
        <strain evidence="5">CRE-3FA-0001</strain>
    </source>
</reference>
<dbReference type="GO" id="GO:0003677">
    <property type="term" value="F:DNA binding"/>
    <property type="evidence" value="ECO:0007669"/>
    <property type="project" value="UniProtKB-KW"/>
</dbReference>
<evidence type="ECO:0000313" key="8">
    <source>
        <dbReference type="Proteomes" id="UP001176478"/>
    </source>
</evidence>
<accession>A0AA42FHK3</accession>
<sequence>MTSQPAYKQIQSYILRSIDLGVFKPETQIPTELELCAQFNVSRMTVNKAISELSQKGILNRIAGKGTFVATQKHELPVTKAFDIFDEISVSGNKYSGHQLQLKVILASAEIALQLGITEGSEVGYCKVLHFENDIPLMLEERYVNHAIAPEFVKQKYGDTETPSGYLQRHFPVSEMEHTIEAALATKSIAQSLSVKENSPCLQLSRRTWTGNTLISYVNMTSAGSRYKLKLHTRIDNNL</sequence>
<feature type="domain" description="HTH gntR-type" evidence="4">
    <location>
        <begin position="4"/>
        <end position="72"/>
    </location>
</feature>
<dbReference type="Proteomes" id="UP001156701">
    <property type="component" value="Unassembled WGS sequence"/>
</dbReference>
<dbReference type="InterPro" id="IPR050679">
    <property type="entry name" value="Bact_HTH_transcr_reg"/>
</dbReference>
<keyword evidence="2" id="KW-0238">DNA-binding</keyword>
<dbReference type="AlphaFoldDB" id="A0AA42FHK3"/>
<dbReference type="EMBL" id="JARRYG010000002">
    <property type="protein sequence ID" value="MDG4695206.1"/>
    <property type="molecule type" value="Genomic_DNA"/>
</dbReference>
<evidence type="ECO:0000256" key="1">
    <source>
        <dbReference type="ARBA" id="ARBA00023015"/>
    </source>
</evidence>